<name>A0A919FK05_9ACTN</name>
<feature type="region of interest" description="Disordered" evidence="3">
    <location>
        <begin position="1"/>
        <end position="21"/>
    </location>
</feature>
<evidence type="ECO:0000256" key="3">
    <source>
        <dbReference type="SAM" id="MobiDB-lite"/>
    </source>
</evidence>
<evidence type="ECO:0000256" key="1">
    <source>
        <dbReference type="ARBA" id="ARBA00022801"/>
    </source>
</evidence>
<proteinExistence type="predicted"/>
<keyword evidence="2" id="KW-0175">Coiled coil</keyword>
<sequence length="311" mass="33506">MNHHKSLSAEEADPSADGVPSARERELLAALQDARARCRESERCLAELREKHREATARYSVLSAELEETNRGVVALYSEEHQFALTLQRTFLPATLPDWPGVDLAVRYLPAATENEIGGDFYEAVATPDGLLMAVGDVAGHNLQAAMVMGELRHALRAYANEGHPADVLLERLDALMGRHRPGWTATLCVALLESGTGLLHLANAGHLPPLLIGPDGRARYVHEHGPLLGLGLPQPPAGRHEVAPGSRLVMVTDGLVERRGVDLDRSLERLRLTAAAGPAEPEALCDHLLDGFGTPQEDDTVVFAARLGGI</sequence>
<dbReference type="EMBL" id="BNBO01000007">
    <property type="protein sequence ID" value="GHH66306.1"/>
    <property type="molecule type" value="Genomic_DNA"/>
</dbReference>
<dbReference type="Pfam" id="PF07228">
    <property type="entry name" value="SpoIIE"/>
    <property type="match status" value="1"/>
</dbReference>
<dbReference type="InterPro" id="IPR001932">
    <property type="entry name" value="PPM-type_phosphatase-like_dom"/>
</dbReference>
<protein>
    <recommendedName>
        <fullName evidence="4">PPM-type phosphatase domain-containing protein</fullName>
    </recommendedName>
</protein>
<keyword evidence="1" id="KW-0378">Hydrolase</keyword>
<dbReference type="SMART" id="SM00331">
    <property type="entry name" value="PP2C_SIG"/>
    <property type="match status" value="1"/>
</dbReference>
<evidence type="ECO:0000256" key="2">
    <source>
        <dbReference type="SAM" id="Coils"/>
    </source>
</evidence>
<dbReference type="Gene3D" id="3.60.40.10">
    <property type="entry name" value="PPM-type phosphatase domain"/>
    <property type="match status" value="1"/>
</dbReference>
<dbReference type="InterPro" id="IPR036457">
    <property type="entry name" value="PPM-type-like_dom_sf"/>
</dbReference>
<dbReference type="SUPFAM" id="SSF81606">
    <property type="entry name" value="PP2C-like"/>
    <property type="match status" value="1"/>
</dbReference>
<evidence type="ECO:0000259" key="4">
    <source>
        <dbReference type="PROSITE" id="PS51746"/>
    </source>
</evidence>
<evidence type="ECO:0000313" key="5">
    <source>
        <dbReference type="EMBL" id="GHH66306.1"/>
    </source>
</evidence>
<dbReference type="AlphaFoldDB" id="A0A919FK05"/>
<dbReference type="Proteomes" id="UP000617734">
    <property type="component" value="Unassembled WGS sequence"/>
</dbReference>
<accession>A0A919FK05</accession>
<reference evidence="5" key="1">
    <citation type="journal article" date="2014" name="Int. J. Syst. Evol. Microbiol.">
        <title>Complete genome sequence of Corynebacterium casei LMG S-19264T (=DSM 44701T), isolated from a smear-ripened cheese.</title>
        <authorList>
            <consortium name="US DOE Joint Genome Institute (JGI-PGF)"/>
            <person name="Walter F."/>
            <person name="Albersmeier A."/>
            <person name="Kalinowski J."/>
            <person name="Ruckert C."/>
        </authorList>
    </citation>
    <scope>NUCLEOTIDE SEQUENCE</scope>
    <source>
        <strain evidence="5">JCM 4646</strain>
    </source>
</reference>
<reference evidence="5" key="2">
    <citation type="submission" date="2020-09" db="EMBL/GenBank/DDBJ databases">
        <authorList>
            <person name="Sun Q."/>
            <person name="Ohkuma M."/>
        </authorList>
    </citation>
    <scope>NUCLEOTIDE SEQUENCE</scope>
    <source>
        <strain evidence="5">JCM 4646</strain>
    </source>
</reference>
<dbReference type="GO" id="GO:0016791">
    <property type="term" value="F:phosphatase activity"/>
    <property type="evidence" value="ECO:0007669"/>
    <property type="project" value="TreeGrafter"/>
</dbReference>
<evidence type="ECO:0000313" key="6">
    <source>
        <dbReference type="Proteomes" id="UP000617734"/>
    </source>
</evidence>
<comment type="caution">
    <text evidence="5">The sequence shown here is derived from an EMBL/GenBank/DDBJ whole genome shotgun (WGS) entry which is preliminary data.</text>
</comment>
<dbReference type="PANTHER" id="PTHR43156">
    <property type="entry name" value="STAGE II SPORULATION PROTEIN E-RELATED"/>
    <property type="match status" value="1"/>
</dbReference>
<gene>
    <name evidence="5" type="ORF">GCM10018781_20040</name>
</gene>
<organism evidence="5 6">
    <name type="scientific">Kitasatospora indigofera</name>
    <dbReference type="NCBI Taxonomy" id="67307"/>
    <lineage>
        <taxon>Bacteria</taxon>
        <taxon>Bacillati</taxon>
        <taxon>Actinomycetota</taxon>
        <taxon>Actinomycetes</taxon>
        <taxon>Kitasatosporales</taxon>
        <taxon>Streptomycetaceae</taxon>
        <taxon>Kitasatospora</taxon>
    </lineage>
</organism>
<dbReference type="PANTHER" id="PTHR43156:SF2">
    <property type="entry name" value="STAGE II SPORULATION PROTEIN E"/>
    <property type="match status" value="1"/>
</dbReference>
<feature type="domain" description="PPM-type phosphatase" evidence="4">
    <location>
        <begin position="103"/>
        <end position="311"/>
    </location>
</feature>
<keyword evidence="6" id="KW-1185">Reference proteome</keyword>
<feature type="coiled-coil region" evidence="2">
    <location>
        <begin position="31"/>
        <end position="65"/>
    </location>
</feature>
<dbReference type="PROSITE" id="PS51746">
    <property type="entry name" value="PPM_2"/>
    <property type="match status" value="1"/>
</dbReference>
<dbReference type="InterPro" id="IPR052016">
    <property type="entry name" value="Bact_Sigma-Reg"/>
</dbReference>